<feature type="region of interest" description="Disordered" evidence="1">
    <location>
        <begin position="59"/>
        <end position="113"/>
    </location>
</feature>
<organism evidence="2 3">
    <name type="scientific">Planosporangium flavigriseum</name>
    <dbReference type="NCBI Taxonomy" id="373681"/>
    <lineage>
        <taxon>Bacteria</taxon>
        <taxon>Bacillati</taxon>
        <taxon>Actinomycetota</taxon>
        <taxon>Actinomycetes</taxon>
        <taxon>Micromonosporales</taxon>
        <taxon>Micromonosporaceae</taxon>
        <taxon>Planosporangium</taxon>
    </lineage>
</organism>
<evidence type="ECO:0000256" key="1">
    <source>
        <dbReference type="SAM" id="MobiDB-lite"/>
    </source>
</evidence>
<dbReference type="Proteomes" id="UP000653674">
    <property type="component" value="Unassembled WGS sequence"/>
</dbReference>
<feature type="compositionally biased region" description="Low complexity" evidence="1">
    <location>
        <begin position="59"/>
        <end position="72"/>
    </location>
</feature>
<proteinExistence type="predicted"/>
<gene>
    <name evidence="2" type="ORF">Pfl04_23480</name>
</gene>
<evidence type="ECO:0000313" key="2">
    <source>
        <dbReference type="EMBL" id="GIG73944.1"/>
    </source>
</evidence>
<feature type="compositionally biased region" description="Polar residues" evidence="1">
    <location>
        <begin position="99"/>
        <end position="108"/>
    </location>
</feature>
<name>A0A8J3LU95_9ACTN</name>
<sequence>MTAVTTLLIQVNQRIIDFLRQQPEDQLVAFAEGRLSLSFMDHASEGVTVSTVPRMPQPQELEAASSESQASPAPAPPTSRRRAAKKAATVKKVATAPSPRNTSATRSSPGPEPVQIAETLRGLETVEDGAAYLAKLKPTVALLQEIGAELGLKLSKLRKDELVRKVLEQAIGARRKFAGLRQW</sequence>
<accession>A0A8J3LU95</accession>
<reference evidence="2" key="1">
    <citation type="submission" date="2021-01" db="EMBL/GenBank/DDBJ databases">
        <title>Whole genome shotgun sequence of Planosporangium flavigriseum NBRC 105377.</title>
        <authorList>
            <person name="Komaki H."/>
            <person name="Tamura T."/>
        </authorList>
    </citation>
    <scope>NUCLEOTIDE SEQUENCE</scope>
    <source>
        <strain evidence="2">NBRC 105377</strain>
    </source>
</reference>
<protein>
    <recommendedName>
        <fullName evidence="4">Rho termination factor N-terminal domain-containing protein</fullName>
    </recommendedName>
</protein>
<feature type="compositionally biased region" description="Basic residues" evidence="1">
    <location>
        <begin position="79"/>
        <end position="89"/>
    </location>
</feature>
<dbReference type="AlphaFoldDB" id="A0A8J3LU95"/>
<evidence type="ECO:0000313" key="3">
    <source>
        <dbReference type="Proteomes" id="UP000653674"/>
    </source>
</evidence>
<dbReference type="RefSeq" id="WP_168079125.1">
    <property type="nucleotide sequence ID" value="NZ_BAAAQJ010000020.1"/>
</dbReference>
<dbReference type="EMBL" id="BONU01000013">
    <property type="protein sequence ID" value="GIG73944.1"/>
    <property type="molecule type" value="Genomic_DNA"/>
</dbReference>
<comment type="caution">
    <text evidence="2">The sequence shown here is derived from an EMBL/GenBank/DDBJ whole genome shotgun (WGS) entry which is preliminary data.</text>
</comment>
<evidence type="ECO:0008006" key="4">
    <source>
        <dbReference type="Google" id="ProtNLM"/>
    </source>
</evidence>
<keyword evidence="3" id="KW-1185">Reference proteome</keyword>